<comment type="caution">
    <text evidence="7">The sequence shown here is derived from an EMBL/GenBank/DDBJ whole genome shotgun (WGS) entry which is preliminary data.</text>
</comment>
<protein>
    <recommendedName>
        <fullName evidence="6">Peptidase M20 dimerisation domain-containing protein</fullName>
    </recommendedName>
</protein>
<dbReference type="GO" id="GO:0046872">
    <property type="term" value="F:metal ion binding"/>
    <property type="evidence" value="ECO:0007669"/>
    <property type="project" value="UniProtKB-KW"/>
</dbReference>
<evidence type="ECO:0000313" key="7">
    <source>
        <dbReference type="EMBL" id="OTN75720.1"/>
    </source>
</evidence>
<evidence type="ECO:0000256" key="5">
    <source>
        <dbReference type="PIRSR" id="PIRSR005962-1"/>
    </source>
</evidence>
<keyword evidence="8" id="KW-1185">Reference proteome</keyword>
<dbReference type="GO" id="GO:0050118">
    <property type="term" value="F:N-acetyldiaminopimelate deacetylase activity"/>
    <property type="evidence" value="ECO:0007669"/>
    <property type="project" value="UniProtKB-ARBA"/>
</dbReference>
<dbReference type="PANTHER" id="PTHR11014">
    <property type="entry name" value="PEPTIDASE M20 FAMILY MEMBER"/>
    <property type="match status" value="1"/>
</dbReference>
<dbReference type="FunFam" id="3.30.70.360:FF:000001">
    <property type="entry name" value="N-acetyldiaminopimelate deacetylase"/>
    <property type="match status" value="1"/>
</dbReference>
<evidence type="ECO:0000256" key="1">
    <source>
        <dbReference type="ARBA" id="ARBA00022605"/>
    </source>
</evidence>
<feature type="domain" description="Peptidase M20 dimerisation" evidence="6">
    <location>
        <begin position="186"/>
        <end position="283"/>
    </location>
</feature>
<dbReference type="Proteomes" id="UP000195043">
    <property type="component" value="Unassembled WGS sequence"/>
</dbReference>
<accession>A0A242A499</accession>
<dbReference type="Pfam" id="PF07687">
    <property type="entry name" value="M20_dimer"/>
    <property type="match status" value="1"/>
</dbReference>
<dbReference type="GO" id="GO:0019877">
    <property type="term" value="P:diaminopimelate biosynthetic process"/>
    <property type="evidence" value="ECO:0007669"/>
    <property type="project" value="UniProtKB-KW"/>
</dbReference>
<proteinExistence type="predicted"/>
<organism evidence="7 8">
    <name type="scientific">Candidatus Enterococcus testudinis</name>
    <dbReference type="NCBI Taxonomy" id="1834191"/>
    <lineage>
        <taxon>Bacteria</taxon>
        <taxon>Bacillati</taxon>
        <taxon>Bacillota</taxon>
        <taxon>Bacilli</taxon>
        <taxon>Lactobacillales</taxon>
        <taxon>Enterococcaceae</taxon>
        <taxon>Enterococcus</taxon>
    </lineage>
</organism>
<evidence type="ECO:0000256" key="3">
    <source>
        <dbReference type="ARBA" id="ARBA00022915"/>
    </source>
</evidence>
<keyword evidence="2" id="KW-0378">Hydrolase</keyword>
<dbReference type="PANTHER" id="PTHR11014:SF63">
    <property type="entry name" value="METALLOPEPTIDASE, PUTATIVE (AFU_ORTHOLOGUE AFUA_6G09600)-RELATED"/>
    <property type="match status" value="1"/>
</dbReference>
<dbReference type="PIRSF" id="PIRSF005962">
    <property type="entry name" value="Pept_M20D_amidohydro"/>
    <property type="match status" value="1"/>
</dbReference>
<dbReference type="EMBL" id="NGKU01000001">
    <property type="protein sequence ID" value="OTN75720.1"/>
    <property type="molecule type" value="Genomic_DNA"/>
</dbReference>
<dbReference type="AlphaFoldDB" id="A0A242A499"/>
<dbReference type="SUPFAM" id="SSF55031">
    <property type="entry name" value="Bacterial exopeptidase dimerisation domain"/>
    <property type="match status" value="1"/>
</dbReference>
<keyword evidence="5" id="KW-0464">Manganese</keyword>
<keyword evidence="4" id="KW-0457">Lysine biosynthesis</keyword>
<feature type="binding site" evidence="5">
    <location>
        <position position="168"/>
    </location>
    <ligand>
        <name>Mn(2+)</name>
        <dbReference type="ChEBI" id="CHEBI:29035"/>
        <label>2</label>
    </ligand>
</feature>
<gene>
    <name evidence="7" type="ORF">A5886_000796</name>
</gene>
<feature type="binding site" evidence="5">
    <location>
        <position position="107"/>
    </location>
    <ligand>
        <name>Mn(2+)</name>
        <dbReference type="ChEBI" id="CHEBI:29035"/>
        <label>2</label>
    </ligand>
</feature>
<name>A0A242A499_9ENTE</name>
<feature type="binding site" evidence="5">
    <location>
        <position position="109"/>
    </location>
    <ligand>
        <name>Mn(2+)</name>
        <dbReference type="ChEBI" id="CHEBI:29035"/>
        <label>2</label>
    </ligand>
</feature>
<dbReference type="InterPro" id="IPR017439">
    <property type="entry name" value="Amidohydrolase"/>
</dbReference>
<dbReference type="Pfam" id="PF01546">
    <property type="entry name" value="Peptidase_M20"/>
    <property type="match status" value="1"/>
</dbReference>
<keyword evidence="3" id="KW-0220">Diaminopimelate biosynthesis</keyword>
<feature type="binding site" evidence="5">
    <location>
        <position position="143"/>
    </location>
    <ligand>
        <name>Mn(2+)</name>
        <dbReference type="ChEBI" id="CHEBI:29035"/>
        <label>2</label>
    </ligand>
</feature>
<dbReference type="Gene3D" id="3.40.630.10">
    <property type="entry name" value="Zn peptidases"/>
    <property type="match status" value="1"/>
</dbReference>
<dbReference type="STRING" id="1834191.A5886_000796"/>
<sequence length="364" mass="39198">MKSVLQDIFQLVSERKEEMIALRRDFHQHPELSFHETETAKKIAAFYEGKDCTVKTKVGGGNGIVVDIKGGKPGKHIAIRADFDALPIQEETAVPFASQVPGVMHACGHDGHTAYMMILADTLIQVKDQLPGMIRVIHQPAEEVAPGGSKGMIEAGCLDGIDNVFGIHVMSTMDVGKVFVHPGAVHTGRATFKVKMTGKGGHGSAPQDANDAIVAAAQFVSSVQTIISRRISPFDSATVTIGSFDGKGSANVIKETVALAGDVRIMDESLRPIVEKEFRRILAGTCEAFGISYELDYQNDYPVCMNNPQMSKLVSDAVEKAVIPEVAAVEECGPQTASEDFSYYTLERPSCFFFVGAHTPGTPV</sequence>
<reference evidence="7 8" key="1">
    <citation type="submission" date="2017-05" db="EMBL/GenBank/DDBJ databases">
        <title>The Genome Sequence of Enterococcus sp. 8G7_MSG3316.</title>
        <authorList>
            <consortium name="The Broad Institute Genomics Platform"/>
            <consortium name="The Broad Institute Genomic Center for Infectious Diseases"/>
            <person name="Earl A."/>
            <person name="Manson A."/>
            <person name="Schwartman J."/>
            <person name="Gilmore M."/>
            <person name="Abouelleil A."/>
            <person name="Cao P."/>
            <person name="Chapman S."/>
            <person name="Cusick C."/>
            <person name="Shea T."/>
            <person name="Young S."/>
            <person name="Neafsey D."/>
            <person name="Nusbaum C."/>
            <person name="Birren B."/>
        </authorList>
    </citation>
    <scope>NUCLEOTIDE SEQUENCE [LARGE SCALE GENOMIC DNA]</scope>
    <source>
        <strain evidence="7 8">8G7_MSG3316</strain>
    </source>
</reference>
<dbReference type="NCBIfam" id="TIGR01891">
    <property type="entry name" value="amidohydrolases"/>
    <property type="match status" value="1"/>
</dbReference>
<evidence type="ECO:0000313" key="8">
    <source>
        <dbReference type="Proteomes" id="UP000195043"/>
    </source>
</evidence>
<dbReference type="InterPro" id="IPR011650">
    <property type="entry name" value="Peptidase_M20_dimer"/>
</dbReference>
<keyword evidence="5" id="KW-0479">Metal-binding</keyword>
<evidence type="ECO:0000256" key="4">
    <source>
        <dbReference type="ARBA" id="ARBA00023154"/>
    </source>
</evidence>
<dbReference type="InterPro" id="IPR036264">
    <property type="entry name" value="Bact_exopeptidase_dim_dom"/>
</dbReference>
<dbReference type="SUPFAM" id="SSF53187">
    <property type="entry name" value="Zn-dependent exopeptidases"/>
    <property type="match status" value="1"/>
</dbReference>
<comment type="cofactor">
    <cofactor evidence="5">
        <name>Mn(2+)</name>
        <dbReference type="ChEBI" id="CHEBI:29035"/>
    </cofactor>
    <text evidence="5">The Mn(2+) ion enhances activity.</text>
</comment>
<dbReference type="Gene3D" id="3.30.70.360">
    <property type="match status" value="1"/>
</dbReference>
<evidence type="ECO:0000256" key="2">
    <source>
        <dbReference type="ARBA" id="ARBA00022801"/>
    </source>
</evidence>
<dbReference type="GO" id="GO:0009085">
    <property type="term" value="P:lysine biosynthetic process"/>
    <property type="evidence" value="ECO:0007669"/>
    <property type="project" value="UniProtKB-KW"/>
</dbReference>
<evidence type="ECO:0000259" key="6">
    <source>
        <dbReference type="Pfam" id="PF07687"/>
    </source>
</evidence>
<dbReference type="InterPro" id="IPR002933">
    <property type="entry name" value="Peptidase_M20"/>
</dbReference>
<keyword evidence="1" id="KW-0028">Amino-acid biosynthesis</keyword>